<dbReference type="PROSITE" id="PS01136">
    <property type="entry name" value="UPF0034"/>
    <property type="match status" value="1"/>
</dbReference>
<feature type="binding site" evidence="9">
    <location>
        <begin position="214"/>
        <end position="216"/>
    </location>
    <ligand>
        <name>FMN</name>
        <dbReference type="ChEBI" id="CHEBI:58210"/>
    </ligand>
</feature>
<dbReference type="GO" id="GO:0102264">
    <property type="term" value="F:tRNA-dihydrouridine20 synthase activity"/>
    <property type="evidence" value="ECO:0007669"/>
    <property type="project" value="UniProtKB-EC"/>
</dbReference>
<evidence type="ECO:0000256" key="1">
    <source>
        <dbReference type="ARBA" id="ARBA00001917"/>
    </source>
</evidence>
<evidence type="ECO:0000256" key="3">
    <source>
        <dbReference type="ARBA" id="ARBA00022630"/>
    </source>
</evidence>
<keyword evidence="3 9" id="KW-0285">Flavoprotein</keyword>
<dbReference type="Gene3D" id="1.20.120.1460">
    <property type="match status" value="1"/>
</dbReference>
<dbReference type="InterPro" id="IPR004653">
    <property type="entry name" value="DusA"/>
</dbReference>
<comment type="cofactor">
    <cofactor evidence="1 9 10">
        <name>FMN</name>
        <dbReference type="ChEBI" id="CHEBI:58210"/>
    </cofactor>
</comment>
<dbReference type="NCBIfam" id="NF008774">
    <property type="entry name" value="PRK11815.1"/>
    <property type="match status" value="1"/>
</dbReference>
<keyword evidence="6 9" id="KW-0521">NADP</keyword>
<evidence type="ECO:0000256" key="10">
    <source>
        <dbReference type="PIRNR" id="PIRNR006621"/>
    </source>
</evidence>
<comment type="catalytic activity">
    <reaction evidence="9">
        <text>5,6-dihydrouridine(20a) in tRNA + NAD(+) = uridine(20a) in tRNA + NADH + H(+)</text>
        <dbReference type="Rhea" id="RHEA:53348"/>
        <dbReference type="Rhea" id="RHEA-COMP:13535"/>
        <dbReference type="Rhea" id="RHEA-COMP:13536"/>
        <dbReference type="ChEBI" id="CHEBI:15378"/>
        <dbReference type="ChEBI" id="CHEBI:57540"/>
        <dbReference type="ChEBI" id="CHEBI:57945"/>
        <dbReference type="ChEBI" id="CHEBI:65315"/>
        <dbReference type="ChEBI" id="CHEBI:74443"/>
    </reaction>
</comment>
<dbReference type="Pfam" id="PF01207">
    <property type="entry name" value="Dus"/>
    <property type="match status" value="1"/>
</dbReference>
<dbReference type="PIRSF" id="PIRSF006621">
    <property type="entry name" value="Dus"/>
    <property type="match status" value="1"/>
</dbReference>
<protein>
    <recommendedName>
        <fullName evidence="9">tRNA-dihydrouridine(20/20a) synthase</fullName>
        <ecNumber evidence="9">1.3.1.91</ecNumber>
    </recommendedName>
    <alternativeName>
        <fullName evidence="9">U20-specific dihydrouridine synthase</fullName>
        <shortName evidence="9">U20-specific Dus</shortName>
    </alternativeName>
    <alternativeName>
        <fullName evidence="9">tRNA-dihydrouridine synthase A</fullName>
    </alternativeName>
</protein>
<evidence type="ECO:0000259" key="11">
    <source>
        <dbReference type="Pfam" id="PF01207"/>
    </source>
</evidence>
<feature type="binding site" evidence="9">
    <location>
        <begin position="236"/>
        <end position="237"/>
    </location>
    <ligand>
        <name>FMN</name>
        <dbReference type="ChEBI" id="CHEBI:58210"/>
    </ligand>
</feature>
<keyword evidence="4 9" id="KW-0288">FMN</keyword>
<feature type="domain" description="DUS-like FMN-binding" evidence="11">
    <location>
        <begin position="18"/>
        <end position="312"/>
    </location>
</feature>
<feature type="site" description="Interacts with tRNA; defines subfamily-specific binding signature" evidence="9">
    <location>
        <position position="305"/>
    </location>
</feature>
<dbReference type="HAMAP" id="MF_02041">
    <property type="entry name" value="DusA_subfam"/>
    <property type="match status" value="1"/>
</dbReference>
<keyword evidence="8 9" id="KW-0560">Oxidoreductase</keyword>
<feature type="binding site" evidence="9">
    <location>
        <position position="174"/>
    </location>
    <ligand>
        <name>FMN</name>
        <dbReference type="ChEBI" id="CHEBI:58210"/>
    </ligand>
</feature>
<evidence type="ECO:0000256" key="8">
    <source>
        <dbReference type="ARBA" id="ARBA00023002"/>
    </source>
</evidence>
<feature type="site" description="Interacts with tRNA; defines subfamily-specific binding signature" evidence="9">
    <location>
        <position position="186"/>
    </location>
</feature>
<dbReference type="RefSeq" id="WP_254475898.1">
    <property type="nucleotide sequence ID" value="NZ_CP113432.1"/>
</dbReference>
<evidence type="ECO:0000256" key="5">
    <source>
        <dbReference type="ARBA" id="ARBA00022694"/>
    </source>
</evidence>
<feature type="binding site" evidence="9">
    <location>
        <position position="73"/>
    </location>
    <ligand>
        <name>FMN</name>
        <dbReference type="ChEBI" id="CHEBI:58210"/>
    </ligand>
</feature>
<keyword evidence="2 9" id="KW-0820">tRNA-binding</keyword>
<dbReference type="SUPFAM" id="SSF51395">
    <property type="entry name" value="FMN-linked oxidoreductases"/>
    <property type="match status" value="1"/>
</dbReference>
<dbReference type="InterPro" id="IPR001269">
    <property type="entry name" value="DUS_fam"/>
</dbReference>
<keyword evidence="13" id="KW-1185">Reference proteome</keyword>
<comment type="catalytic activity">
    <reaction evidence="9">
        <text>5,6-dihydrouridine(20) in tRNA + NAD(+) = uridine(20) in tRNA + NADH + H(+)</text>
        <dbReference type="Rhea" id="RHEA:53340"/>
        <dbReference type="Rhea" id="RHEA-COMP:13533"/>
        <dbReference type="Rhea" id="RHEA-COMP:13534"/>
        <dbReference type="ChEBI" id="CHEBI:15378"/>
        <dbReference type="ChEBI" id="CHEBI:57540"/>
        <dbReference type="ChEBI" id="CHEBI:57945"/>
        <dbReference type="ChEBI" id="CHEBI:65315"/>
        <dbReference type="ChEBI" id="CHEBI:74443"/>
        <dbReference type="EC" id="1.3.1.91"/>
    </reaction>
</comment>
<dbReference type="PANTHER" id="PTHR42907:SF1">
    <property type="entry name" value="FMN-LINKED OXIDOREDUCTASES SUPERFAMILY PROTEIN"/>
    <property type="match status" value="1"/>
</dbReference>
<evidence type="ECO:0000256" key="4">
    <source>
        <dbReference type="ARBA" id="ARBA00022643"/>
    </source>
</evidence>
<dbReference type="InterPro" id="IPR013785">
    <property type="entry name" value="Aldolase_TIM"/>
</dbReference>
<keyword evidence="5 9" id="KW-0819">tRNA processing</keyword>
<dbReference type="NCBIfam" id="TIGR00742">
    <property type="entry name" value="yjbN"/>
    <property type="match status" value="1"/>
</dbReference>
<evidence type="ECO:0000256" key="9">
    <source>
        <dbReference type="HAMAP-Rule" id="MF_02041"/>
    </source>
</evidence>
<reference evidence="12" key="1">
    <citation type="submission" date="2022-11" db="EMBL/GenBank/DDBJ databases">
        <title>Pseudomonas triclosanedens sp. nov., a triclosan degrader isolated from activated sludge.</title>
        <authorList>
            <person name="Yin Y."/>
            <person name="Lu Z."/>
        </authorList>
    </citation>
    <scope>NUCLEOTIDE SEQUENCE</scope>
    <source>
        <strain evidence="12">ZM23</strain>
    </source>
</reference>
<comment type="similarity">
    <text evidence="9">Belongs to the Dus family. DusA subfamily.</text>
</comment>
<dbReference type="InterPro" id="IPR018517">
    <property type="entry name" value="tRNA_hU_synthase_CS"/>
</dbReference>
<evidence type="ECO:0000313" key="12">
    <source>
        <dbReference type="EMBL" id="WAI47813.1"/>
    </source>
</evidence>
<sequence>MLPEPTAAPAALSRRFSVAPMMDWTDRHCRFFLRQLSRHALLYTEMVTTGALLHGDSHRFLRHDECEHPLALQLGGSVPADLAAAAKLAERAGYDEVNLNVGCPSDRVQNNMIGACLMRHPALVADCVKAMLDAVSIPVTVKHRIGINGRDSYEELCDFVGQVRDAGCQSFTVHARIAILEGLSPKENREIPPLRYDIAAQLKRDFPELEIILNGGIKTLEECREHLQVFDGVMLGREAYHNPYLLAQVDATLYGSATPTISRADALRRLRPYIERHIAEGGAMHHVTRHILGLAQGFPGARRFRQLLSVDVHKAADPLALFDQAGELLEGH</sequence>
<dbReference type="PANTHER" id="PTHR42907">
    <property type="entry name" value="FMN-LINKED OXIDOREDUCTASES SUPERFAMILY PROTEIN"/>
    <property type="match status" value="1"/>
</dbReference>
<dbReference type="Gene3D" id="3.20.20.70">
    <property type="entry name" value="Aldolase class I"/>
    <property type="match status" value="1"/>
</dbReference>
<keyword evidence="7 9" id="KW-0694">RNA-binding</keyword>
<gene>
    <name evidence="9 12" type="primary">dusA</name>
    <name evidence="12" type="ORF">OU419_18785</name>
</gene>
<feature type="active site" description="Proton donor" evidence="9">
    <location>
        <position position="103"/>
    </location>
</feature>
<name>A0ABY6ZSJ8_9PSED</name>
<evidence type="ECO:0000313" key="13">
    <source>
        <dbReference type="Proteomes" id="UP001163624"/>
    </source>
</evidence>
<evidence type="ECO:0000256" key="2">
    <source>
        <dbReference type="ARBA" id="ARBA00022555"/>
    </source>
</evidence>
<comment type="catalytic activity">
    <reaction evidence="9">
        <text>5,6-dihydrouridine(20) in tRNA + NADP(+) = uridine(20) in tRNA + NADPH + H(+)</text>
        <dbReference type="Rhea" id="RHEA:53336"/>
        <dbReference type="Rhea" id="RHEA-COMP:13533"/>
        <dbReference type="Rhea" id="RHEA-COMP:13534"/>
        <dbReference type="ChEBI" id="CHEBI:15378"/>
        <dbReference type="ChEBI" id="CHEBI:57783"/>
        <dbReference type="ChEBI" id="CHEBI:58349"/>
        <dbReference type="ChEBI" id="CHEBI:65315"/>
        <dbReference type="ChEBI" id="CHEBI:74443"/>
        <dbReference type="EC" id="1.3.1.91"/>
    </reaction>
</comment>
<evidence type="ECO:0000256" key="6">
    <source>
        <dbReference type="ARBA" id="ARBA00022857"/>
    </source>
</evidence>
<feature type="binding site" evidence="9">
    <location>
        <begin position="20"/>
        <end position="22"/>
    </location>
    <ligand>
        <name>FMN</name>
        <dbReference type="ChEBI" id="CHEBI:58210"/>
    </ligand>
</feature>
<proteinExistence type="inferred from homology"/>
<dbReference type="Proteomes" id="UP001163624">
    <property type="component" value="Chromosome"/>
</dbReference>
<feature type="site" description="Interacts with tRNA" evidence="9">
    <location>
        <position position="189"/>
    </location>
</feature>
<accession>A0ABY6ZSJ8</accession>
<comment type="function">
    <text evidence="9">Catalyzes the synthesis of 5,6-dihydrouridine (D), a modified base found in the D-loop of most tRNAs, via the reduction of the C5-C6 double bond in target uridines. Specifically modifies U20 and U20a in tRNAs.</text>
</comment>
<dbReference type="CDD" id="cd02801">
    <property type="entry name" value="DUS_like_FMN"/>
    <property type="match status" value="1"/>
</dbReference>
<feature type="site" description="Interacts with tRNA; defines subfamily-specific binding signature" evidence="9">
    <location>
        <position position="302"/>
    </location>
</feature>
<dbReference type="InterPro" id="IPR035587">
    <property type="entry name" value="DUS-like_FMN-bd"/>
</dbReference>
<comment type="catalytic activity">
    <reaction evidence="9">
        <text>5,6-dihydrouridine(20a) in tRNA + NADP(+) = uridine(20a) in tRNA + NADPH + H(+)</text>
        <dbReference type="Rhea" id="RHEA:53344"/>
        <dbReference type="Rhea" id="RHEA-COMP:13535"/>
        <dbReference type="Rhea" id="RHEA-COMP:13536"/>
        <dbReference type="ChEBI" id="CHEBI:15378"/>
        <dbReference type="ChEBI" id="CHEBI:57783"/>
        <dbReference type="ChEBI" id="CHEBI:58349"/>
        <dbReference type="ChEBI" id="CHEBI:65315"/>
        <dbReference type="ChEBI" id="CHEBI:74443"/>
    </reaction>
</comment>
<comment type="similarity">
    <text evidence="10">Belongs to the dus family.</text>
</comment>
<dbReference type="EC" id="1.3.1.91" evidence="9"/>
<dbReference type="EMBL" id="CP113432">
    <property type="protein sequence ID" value="WAI47813.1"/>
    <property type="molecule type" value="Genomic_DNA"/>
</dbReference>
<feature type="site" description="Interacts with tRNA" evidence="9">
    <location>
        <position position="100"/>
    </location>
</feature>
<evidence type="ECO:0000256" key="7">
    <source>
        <dbReference type="ARBA" id="ARBA00022884"/>
    </source>
</evidence>
<organism evidence="12 13">
    <name type="scientific">Pseudomonas triclosanedens</name>
    <dbReference type="NCBI Taxonomy" id="2961893"/>
    <lineage>
        <taxon>Bacteria</taxon>
        <taxon>Pseudomonadati</taxon>
        <taxon>Pseudomonadota</taxon>
        <taxon>Gammaproteobacteria</taxon>
        <taxon>Pseudomonadales</taxon>
        <taxon>Pseudomonadaceae</taxon>
        <taxon>Pseudomonas</taxon>
    </lineage>
</organism>
<feature type="binding site" evidence="9">
    <location>
        <position position="142"/>
    </location>
    <ligand>
        <name>FMN</name>
        <dbReference type="ChEBI" id="CHEBI:58210"/>
    </ligand>
</feature>